<name>A0A7N2LPB2_QUELO</name>
<evidence type="ECO:0000313" key="2">
    <source>
        <dbReference type="Proteomes" id="UP000594261"/>
    </source>
</evidence>
<organism evidence="1 2">
    <name type="scientific">Quercus lobata</name>
    <name type="common">Valley oak</name>
    <dbReference type="NCBI Taxonomy" id="97700"/>
    <lineage>
        <taxon>Eukaryota</taxon>
        <taxon>Viridiplantae</taxon>
        <taxon>Streptophyta</taxon>
        <taxon>Embryophyta</taxon>
        <taxon>Tracheophyta</taxon>
        <taxon>Spermatophyta</taxon>
        <taxon>Magnoliopsida</taxon>
        <taxon>eudicotyledons</taxon>
        <taxon>Gunneridae</taxon>
        <taxon>Pentapetalae</taxon>
        <taxon>rosids</taxon>
        <taxon>fabids</taxon>
        <taxon>Fagales</taxon>
        <taxon>Fagaceae</taxon>
        <taxon>Quercus</taxon>
    </lineage>
</organism>
<protein>
    <recommendedName>
        <fullName evidence="3">Reverse transcriptase zinc-binding domain-containing protein</fullName>
    </recommendedName>
</protein>
<keyword evidence="2" id="KW-1185">Reference proteome</keyword>
<evidence type="ECO:0008006" key="3">
    <source>
        <dbReference type="Google" id="ProtNLM"/>
    </source>
</evidence>
<dbReference type="Proteomes" id="UP000594261">
    <property type="component" value="Chromosome 5"/>
</dbReference>
<reference evidence="1" key="2">
    <citation type="submission" date="2021-01" db="UniProtKB">
        <authorList>
            <consortium name="EnsemblPlants"/>
        </authorList>
    </citation>
    <scope>IDENTIFICATION</scope>
</reference>
<proteinExistence type="predicted"/>
<dbReference type="Gramene" id="QL05p032179:mrna">
    <property type="protein sequence ID" value="QL05p032179:mrna"/>
    <property type="gene ID" value="QL05p032179"/>
</dbReference>
<dbReference type="EnsemblPlants" id="QL05p032179:mrna">
    <property type="protein sequence ID" value="QL05p032179:mrna"/>
    <property type="gene ID" value="QL05p032179"/>
</dbReference>
<dbReference type="InParanoid" id="A0A7N2LPB2"/>
<evidence type="ECO:0000313" key="1">
    <source>
        <dbReference type="EnsemblPlants" id="QL05p032179:mrna"/>
    </source>
</evidence>
<sequence length="199" mass="22684">MDAGLGNNPSYVWRRLLAAREIIQEGAVKNTTGGDNLVRQENSSNNFTVKSAHQVALRLQDKAQSEHSRAGLDRPIWRKIWKLNAPPKVKLTCGLCCQCTESIEHVLWECPLARNVWALCRGKIQKCPNAAHKFSLFKQMVEKLTQQELEYWATVSRAIWNARKKFCFEKIQRHLENIKRGYWFSAGVSAPKCSTGSRG</sequence>
<dbReference type="EMBL" id="LRBV02000005">
    <property type="status" value="NOT_ANNOTATED_CDS"/>
    <property type="molecule type" value="Genomic_DNA"/>
</dbReference>
<reference evidence="1 2" key="1">
    <citation type="journal article" date="2016" name="G3 (Bethesda)">
        <title>First Draft Assembly and Annotation of the Genome of a California Endemic Oak Quercus lobata Nee (Fagaceae).</title>
        <authorList>
            <person name="Sork V.L."/>
            <person name="Fitz-Gibbon S.T."/>
            <person name="Puiu D."/>
            <person name="Crepeau M."/>
            <person name="Gugger P.F."/>
            <person name="Sherman R."/>
            <person name="Stevens K."/>
            <person name="Langley C.H."/>
            <person name="Pellegrini M."/>
            <person name="Salzberg S.L."/>
        </authorList>
    </citation>
    <scope>NUCLEOTIDE SEQUENCE [LARGE SCALE GENOMIC DNA]</scope>
    <source>
        <strain evidence="1 2">cv. SW786</strain>
    </source>
</reference>
<dbReference type="AlphaFoldDB" id="A0A7N2LPB2"/>
<accession>A0A7N2LPB2</accession>